<keyword evidence="2" id="KW-0812">Transmembrane</keyword>
<gene>
    <name evidence="3" type="ORF">METZ01_LOCUS47763</name>
</gene>
<evidence type="ECO:0000256" key="2">
    <source>
        <dbReference type="SAM" id="Phobius"/>
    </source>
</evidence>
<dbReference type="EMBL" id="UINC01002277">
    <property type="protein sequence ID" value="SUZ94909.1"/>
    <property type="molecule type" value="Genomic_DNA"/>
</dbReference>
<evidence type="ECO:0008006" key="4">
    <source>
        <dbReference type="Google" id="ProtNLM"/>
    </source>
</evidence>
<sequence>MLNDTNVETEGRVPLSKDEERILSEIEQQLYDTDPRLAREVAETTIYTDALRRLKWSIFGFVAGVALMIVTLSTSYLMAFMGFLTMLGSALVLERSLRHLGKTGLEQGRRSPKTASLRDTFGNTRQKMRERFERGEPGRS</sequence>
<feature type="compositionally biased region" description="Basic and acidic residues" evidence="1">
    <location>
        <begin position="127"/>
        <end position="140"/>
    </location>
</feature>
<feature type="region of interest" description="Disordered" evidence="1">
    <location>
        <begin position="103"/>
        <end position="140"/>
    </location>
</feature>
<keyword evidence="2" id="KW-1133">Transmembrane helix</keyword>
<evidence type="ECO:0000313" key="3">
    <source>
        <dbReference type="EMBL" id="SUZ94909.1"/>
    </source>
</evidence>
<reference evidence="3" key="1">
    <citation type="submission" date="2018-05" db="EMBL/GenBank/DDBJ databases">
        <authorList>
            <person name="Lanie J.A."/>
            <person name="Ng W.-L."/>
            <person name="Kazmierczak K.M."/>
            <person name="Andrzejewski T.M."/>
            <person name="Davidsen T.M."/>
            <person name="Wayne K.J."/>
            <person name="Tettelin H."/>
            <person name="Glass J.I."/>
            <person name="Rusch D."/>
            <person name="Podicherti R."/>
            <person name="Tsui H.-C.T."/>
            <person name="Winkler M.E."/>
        </authorList>
    </citation>
    <scope>NUCLEOTIDE SEQUENCE</scope>
</reference>
<organism evidence="3">
    <name type="scientific">marine metagenome</name>
    <dbReference type="NCBI Taxonomy" id="408172"/>
    <lineage>
        <taxon>unclassified sequences</taxon>
        <taxon>metagenomes</taxon>
        <taxon>ecological metagenomes</taxon>
    </lineage>
</organism>
<protein>
    <recommendedName>
        <fullName evidence="4">DUF3040 domain-containing protein</fullName>
    </recommendedName>
</protein>
<name>A0A381RV02_9ZZZZ</name>
<proteinExistence type="predicted"/>
<evidence type="ECO:0000256" key="1">
    <source>
        <dbReference type="SAM" id="MobiDB-lite"/>
    </source>
</evidence>
<dbReference type="AlphaFoldDB" id="A0A381RV02"/>
<dbReference type="Pfam" id="PF11239">
    <property type="entry name" value="DUF3040"/>
    <property type="match status" value="1"/>
</dbReference>
<feature type="transmembrane region" description="Helical" evidence="2">
    <location>
        <begin position="54"/>
        <end position="70"/>
    </location>
</feature>
<keyword evidence="2" id="KW-0472">Membrane</keyword>
<dbReference type="InterPro" id="IPR021401">
    <property type="entry name" value="DUF3040"/>
</dbReference>
<accession>A0A381RV02</accession>